<dbReference type="InterPro" id="IPR036047">
    <property type="entry name" value="F-box-like_dom_sf"/>
</dbReference>
<comment type="caution">
    <text evidence="2">The sequence shown here is derived from an EMBL/GenBank/DDBJ whole genome shotgun (WGS) entry which is preliminary data.</text>
</comment>
<dbReference type="SUPFAM" id="SSF52047">
    <property type="entry name" value="RNI-like"/>
    <property type="match status" value="1"/>
</dbReference>
<dbReference type="AlphaFoldDB" id="A0AA36D2D2"/>
<dbReference type="InterPro" id="IPR032675">
    <property type="entry name" value="LRR_dom_sf"/>
</dbReference>
<evidence type="ECO:0008006" key="4">
    <source>
        <dbReference type="Google" id="ProtNLM"/>
    </source>
</evidence>
<keyword evidence="1" id="KW-0833">Ubl conjugation pathway</keyword>
<name>A0AA36D2D2_9BILA</name>
<dbReference type="SUPFAM" id="SSF81383">
    <property type="entry name" value="F-box domain"/>
    <property type="match status" value="1"/>
</dbReference>
<proteinExistence type="predicted"/>
<accession>A0AA36D2D2</accession>
<dbReference type="SMART" id="SM00367">
    <property type="entry name" value="LRR_CC"/>
    <property type="match status" value="2"/>
</dbReference>
<dbReference type="Gene3D" id="3.80.10.10">
    <property type="entry name" value="Ribonuclease Inhibitor"/>
    <property type="match status" value="1"/>
</dbReference>
<dbReference type="InterPro" id="IPR006553">
    <property type="entry name" value="Leu-rich_rpt_Cys-con_subtyp"/>
</dbReference>
<dbReference type="EMBL" id="CATQJA010002654">
    <property type="protein sequence ID" value="CAJ0578543.1"/>
    <property type="molecule type" value="Genomic_DNA"/>
</dbReference>
<dbReference type="PANTHER" id="PTHR13318:SF95">
    <property type="entry name" value="F-BOX PROTEIN YLR352W"/>
    <property type="match status" value="1"/>
</dbReference>
<evidence type="ECO:0000313" key="2">
    <source>
        <dbReference type="EMBL" id="CAJ0578543.1"/>
    </source>
</evidence>
<dbReference type="Proteomes" id="UP001177023">
    <property type="component" value="Unassembled WGS sequence"/>
</dbReference>
<evidence type="ECO:0000313" key="3">
    <source>
        <dbReference type="Proteomes" id="UP001177023"/>
    </source>
</evidence>
<organism evidence="2 3">
    <name type="scientific">Mesorhabditis spiculigera</name>
    <dbReference type="NCBI Taxonomy" id="96644"/>
    <lineage>
        <taxon>Eukaryota</taxon>
        <taxon>Metazoa</taxon>
        <taxon>Ecdysozoa</taxon>
        <taxon>Nematoda</taxon>
        <taxon>Chromadorea</taxon>
        <taxon>Rhabditida</taxon>
        <taxon>Rhabditina</taxon>
        <taxon>Rhabditomorpha</taxon>
        <taxon>Rhabditoidea</taxon>
        <taxon>Rhabditidae</taxon>
        <taxon>Mesorhabditinae</taxon>
        <taxon>Mesorhabditis</taxon>
    </lineage>
</organism>
<reference evidence="2" key="1">
    <citation type="submission" date="2023-06" db="EMBL/GenBank/DDBJ databases">
        <authorList>
            <person name="Delattre M."/>
        </authorList>
    </citation>
    <scope>NUCLEOTIDE SEQUENCE</scope>
    <source>
        <strain evidence="2">AF72</strain>
    </source>
</reference>
<protein>
    <recommendedName>
        <fullName evidence="4">F-box domain-containing protein</fullName>
    </recommendedName>
</protein>
<dbReference type="GO" id="GO:0019005">
    <property type="term" value="C:SCF ubiquitin ligase complex"/>
    <property type="evidence" value="ECO:0007669"/>
    <property type="project" value="TreeGrafter"/>
</dbReference>
<sequence>MLIKILPNTRLAVGCQETLNSNVTIDGLPNELLKRIFESLPNPASVSMVCRRWLALSDLRPTEKLAFTFGCGQSRYNCGAEHASVELCQCNGSDACHVLESLLPKISARVRSLSVDDDLLHGETVSNQQLFLLITKCGTESLNELHFTGVNFSAIQPWTFILLIKCTSLREVYFDDCSFGRWAEAEFFLGRILSSSFKTLTTVSITNCPAITDKTANLISKECPELENLNLSGCENVTSTSIVSLLERAPFRKKQLLNVNLERTDFCLTLLREQINSPYSMMRGKWKFVVLNTLIGYEKPVLYGACADGYHMYINYTPSSERRPKPH</sequence>
<dbReference type="PANTHER" id="PTHR13318">
    <property type="entry name" value="PARTNER OF PAIRED, ISOFORM B-RELATED"/>
    <property type="match status" value="1"/>
</dbReference>
<evidence type="ECO:0000256" key="1">
    <source>
        <dbReference type="ARBA" id="ARBA00022786"/>
    </source>
</evidence>
<dbReference type="GO" id="GO:0031146">
    <property type="term" value="P:SCF-dependent proteasomal ubiquitin-dependent protein catabolic process"/>
    <property type="evidence" value="ECO:0007669"/>
    <property type="project" value="TreeGrafter"/>
</dbReference>
<keyword evidence="3" id="KW-1185">Reference proteome</keyword>
<gene>
    <name evidence="2" type="ORF">MSPICULIGERA_LOCUS16791</name>
</gene>
<feature type="non-terminal residue" evidence="2">
    <location>
        <position position="327"/>
    </location>
</feature>
<dbReference type="Gene3D" id="1.20.1280.50">
    <property type="match status" value="1"/>
</dbReference>